<dbReference type="AlphaFoldDB" id="A0A2U8WBA2"/>
<reference evidence="2" key="1">
    <citation type="submission" date="2018-05" db="EMBL/GenBank/DDBJ databases">
        <title>Complete Genome Sequence of Methylobacterium sp. 17SD2-17.</title>
        <authorList>
            <person name="Srinivasan S."/>
        </authorList>
    </citation>
    <scope>NUCLEOTIDE SEQUENCE [LARGE SCALE GENOMIC DNA]</scope>
    <source>
        <strain evidence="2">17SD2-17</strain>
    </source>
</reference>
<organism evidence="1 2">
    <name type="scientific">Methylobacterium durans</name>
    <dbReference type="NCBI Taxonomy" id="2202825"/>
    <lineage>
        <taxon>Bacteria</taxon>
        <taxon>Pseudomonadati</taxon>
        <taxon>Pseudomonadota</taxon>
        <taxon>Alphaproteobacteria</taxon>
        <taxon>Hyphomicrobiales</taxon>
        <taxon>Methylobacteriaceae</taxon>
        <taxon>Methylobacterium</taxon>
    </lineage>
</organism>
<dbReference type="EMBL" id="CP029550">
    <property type="protein sequence ID" value="AWN43434.1"/>
    <property type="molecule type" value="Genomic_DNA"/>
</dbReference>
<sequence>MYATERAGQVMTGTQDEILEALDRRIVEAEAQVTALAAAIAGLTKAGCDTTEAAALLRDYQISLPKLHRQRWALLARALKP</sequence>
<dbReference type="Proteomes" id="UP000245926">
    <property type="component" value="Chromosome"/>
</dbReference>
<evidence type="ECO:0000313" key="1">
    <source>
        <dbReference type="EMBL" id="AWN43434.1"/>
    </source>
</evidence>
<proteinExistence type="predicted"/>
<dbReference type="KEGG" id="mets:DK389_26645"/>
<accession>A0A2U8WBA2</accession>
<name>A0A2U8WBA2_9HYPH</name>
<gene>
    <name evidence="1" type="ORF">DK389_26645</name>
</gene>
<dbReference type="RefSeq" id="WP_109894233.1">
    <property type="nucleotide sequence ID" value="NZ_CP029550.1"/>
</dbReference>
<keyword evidence="2" id="KW-1185">Reference proteome</keyword>
<evidence type="ECO:0000313" key="2">
    <source>
        <dbReference type="Proteomes" id="UP000245926"/>
    </source>
</evidence>
<protein>
    <submittedName>
        <fullName evidence="1">Uncharacterized protein</fullName>
    </submittedName>
</protein>